<dbReference type="PANTHER" id="PTHR31929">
    <property type="entry name" value="SAUR-LIKE AUXIN-RESPONSIVE PROTEIN FAMILY-RELATED"/>
    <property type="match status" value="1"/>
</dbReference>
<comment type="caution">
    <text evidence="2">The sequence shown here is derived from an EMBL/GenBank/DDBJ whole genome shotgun (WGS) entry which is preliminary data.</text>
</comment>
<protein>
    <submittedName>
        <fullName evidence="2">Uncharacterized protein</fullName>
    </submittedName>
</protein>
<proteinExistence type="inferred from homology"/>
<accession>A0AAV0ERP5</accession>
<dbReference type="InterPro" id="IPR003676">
    <property type="entry name" value="SAUR_fam"/>
</dbReference>
<reference evidence="2" key="1">
    <citation type="submission" date="2022-07" db="EMBL/GenBank/DDBJ databases">
        <authorList>
            <person name="Macas J."/>
            <person name="Novak P."/>
            <person name="Neumann P."/>
        </authorList>
    </citation>
    <scope>NUCLEOTIDE SEQUENCE</scope>
</reference>
<name>A0AAV0ERP5_9ASTE</name>
<comment type="similarity">
    <text evidence="1">Belongs to the ARG7 family.</text>
</comment>
<dbReference type="AlphaFoldDB" id="A0AAV0ERP5"/>
<dbReference type="GO" id="GO:0009733">
    <property type="term" value="P:response to auxin"/>
    <property type="evidence" value="ECO:0007669"/>
    <property type="project" value="InterPro"/>
</dbReference>
<dbReference type="EMBL" id="CAMAPF010000938">
    <property type="protein sequence ID" value="CAH9125897.1"/>
    <property type="molecule type" value="Genomic_DNA"/>
</dbReference>
<evidence type="ECO:0000256" key="1">
    <source>
        <dbReference type="ARBA" id="ARBA00006974"/>
    </source>
</evidence>
<organism evidence="2 3">
    <name type="scientific">Cuscuta epithymum</name>
    <dbReference type="NCBI Taxonomy" id="186058"/>
    <lineage>
        <taxon>Eukaryota</taxon>
        <taxon>Viridiplantae</taxon>
        <taxon>Streptophyta</taxon>
        <taxon>Embryophyta</taxon>
        <taxon>Tracheophyta</taxon>
        <taxon>Spermatophyta</taxon>
        <taxon>Magnoliopsida</taxon>
        <taxon>eudicotyledons</taxon>
        <taxon>Gunneridae</taxon>
        <taxon>Pentapetalae</taxon>
        <taxon>asterids</taxon>
        <taxon>lamiids</taxon>
        <taxon>Solanales</taxon>
        <taxon>Convolvulaceae</taxon>
        <taxon>Cuscuteae</taxon>
        <taxon>Cuscuta</taxon>
        <taxon>Cuscuta subgen. Cuscuta</taxon>
    </lineage>
</organism>
<gene>
    <name evidence="2" type="ORF">CEPIT_LOCUS27114</name>
</gene>
<evidence type="ECO:0000313" key="3">
    <source>
        <dbReference type="Proteomes" id="UP001152523"/>
    </source>
</evidence>
<dbReference type="Proteomes" id="UP001152523">
    <property type="component" value="Unassembled WGS sequence"/>
</dbReference>
<keyword evidence="3" id="KW-1185">Reference proteome</keyword>
<sequence length="106" mass="11884">MGMAIITIIRLHTIAGQAREALAGARRRRGGGEVRKGHVAVYVVGERPEAKKQRFVVPIWYLKHPLFQRLLRLAEEEYEFHHPMGGLTLPCTPSAFLAVTSAIHCQ</sequence>
<dbReference type="Pfam" id="PF02519">
    <property type="entry name" value="Auxin_inducible"/>
    <property type="match status" value="1"/>
</dbReference>
<evidence type="ECO:0000313" key="2">
    <source>
        <dbReference type="EMBL" id="CAH9125897.1"/>
    </source>
</evidence>